<dbReference type="AlphaFoldDB" id="A0A2T1E557"/>
<dbReference type="PANTHER" id="PTHR34573">
    <property type="entry name" value="VKC DOMAIN-CONTAINING PROTEIN"/>
    <property type="match status" value="1"/>
</dbReference>
<dbReference type="Gene3D" id="3.40.30.10">
    <property type="entry name" value="Glutaredoxin"/>
    <property type="match status" value="1"/>
</dbReference>
<sequence length="161" mass="16930">MKLLHALGIAATLVGTGLALAIGLSRSGPIPSDQVGAKEPETAIAQMTATQAKATAPPVTTTSSAAAIALAKHLKSVGAKMYGAYWCPHCHEQLQLFGQKAVTQLPYVECAEDGKNARPDLCKAAKIEGYPTWKIKGKTYEGAQELTDLANASTYKGSRNF</sequence>
<protein>
    <recommendedName>
        <fullName evidence="1">Thioredoxin domain-containing protein</fullName>
    </recommendedName>
</protein>
<proteinExistence type="predicted"/>
<reference evidence="2 3" key="2">
    <citation type="submission" date="2018-03" db="EMBL/GenBank/DDBJ databases">
        <title>The ancient ancestry and fast evolution of plastids.</title>
        <authorList>
            <person name="Moore K.R."/>
            <person name="Magnabosco C."/>
            <person name="Momper L."/>
            <person name="Gold D.A."/>
            <person name="Bosak T."/>
            <person name="Fournier G.P."/>
        </authorList>
    </citation>
    <scope>NUCLEOTIDE SEQUENCE [LARGE SCALE GENOMIC DNA]</scope>
    <source>
        <strain evidence="2 3">ULC18</strain>
    </source>
</reference>
<evidence type="ECO:0000313" key="2">
    <source>
        <dbReference type="EMBL" id="PSB27887.1"/>
    </source>
</evidence>
<comment type="caution">
    <text evidence="2">The sequence shown here is derived from an EMBL/GenBank/DDBJ whole genome shotgun (WGS) entry which is preliminary data.</text>
</comment>
<dbReference type="RefSeq" id="WP_106257297.1">
    <property type="nucleotide sequence ID" value="NZ_CAWNSW010000089.1"/>
</dbReference>
<evidence type="ECO:0000313" key="3">
    <source>
        <dbReference type="Proteomes" id="UP000239576"/>
    </source>
</evidence>
<dbReference type="PANTHER" id="PTHR34573:SF1">
    <property type="entry name" value="VITAMIN K EPOXIDE REDUCTASE DOMAIN-CONTAINING PROTEIN"/>
    <property type="match status" value="1"/>
</dbReference>
<keyword evidence="3" id="KW-1185">Reference proteome</keyword>
<organism evidence="2 3">
    <name type="scientific">Stenomitos frigidus ULC18</name>
    <dbReference type="NCBI Taxonomy" id="2107698"/>
    <lineage>
        <taxon>Bacteria</taxon>
        <taxon>Bacillati</taxon>
        <taxon>Cyanobacteriota</taxon>
        <taxon>Cyanophyceae</taxon>
        <taxon>Leptolyngbyales</taxon>
        <taxon>Leptolyngbyaceae</taxon>
        <taxon>Stenomitos</taxon>
    </lineage>
</organism>
<dbReference type="OrthoDB" id="185994at2"/>
<dbReference type="EMBL" id="PVWK01000084">
    <property type="protein sequence ID" value="PSB27887.1"/>
    <property type="molecule type" value="Genomic_DNA"/>
</dbReference>
<name>A0A2T1E557_9CYAN</name>
<accession>A0A2T1E557</accession>
<gene>
    <name evidence="2" type="ORF">C7B82_16060</name>
</gene>
<feature type="domain" description="Thioredoxin" evidence="1">
    <location>
        <begin position="33"/>
        <end position="161"/>
    </location>
</feature>
<dbReference type="SUPFAM" id="SSF52833">
    <property type="entry name" value="Thioredoxin-like"/>
    <property type="match status" value="1"/>
</dbReference>
<dbReference type="InterPro" id="IPR036249">
    <property type="entry name" value="Thioredoxin-like_sf"/>
</dbReference>
<dbReference type="Proteomes" id="UP000239576">
    <property type="component" value="Unassembled WGS sequence"/>
</dbReference>
<reference evidence="3" key="1">
    <citation type="submission" date="2018-02" db="EMBL/GenBank/DDBJ databases">
        <authorList>
            <person name="Moore K."/>
            <person name="Momper L."/>
        </authorList>
    </citation>
    <scope>NUCLEOTIDE SEQUENCE [LARGE SCALE GENOMIC DNA]</scope>
    <source>
        <strain evidence="3">ULC18</strain>
    </source>
</reference>
<dbReference type="PROSITE" id="PS51352">
    <property type="entry name" value="THIOREDOXIN_2"/>
    <property type="match status" value="1"/>
</dbReference>
<evidence type="ECO:0000259" key="1">
    <source>
        <dbReference type="PROSITE" id="PS51352"/>
    </source>
</evidence>
<dbReference type="InterPro" id="IPR013766">
    <property type="entry name" value="Thioredoxin_domain"/>
</dbReference>